<accession>A0A5J4KJL7</accession>
<evidence type="ECO:0000256" key="1">
    <source>
        <dbReference type="SAM" id="MobiDB-lite"/>
    </source>
</evidence>
<dbReference type="Proteomes" id="UP000326912">
    <property type="component" value="Unassembled WGS sequence"/>
</dbReference>
<comment type="caution">
    <text evidence="2">The sequence shown here is derived from an EMBL/GenBank/DDBJ whole genome shotgun (WGS) entry which is preliminary data.</text>
</comment>
<evidence type="ECO:0000313" key="3">
    <source>
        <dbReference type="Proteomes" id="UP000326912"/>
    </source>
</evidence>
<sequence length="251" mass="26191">MIKYLWLRNKLLRLLLLFGMLVGLLVTLSGISISYAHGHAGISVAVCDQAHLQSAITSATAKDTITFQCSGTITLTNTLAITKDLTLAAGSGQTVTLDGNNTIQVLLVGADVHLILNRVNIAHGKSASSDGGGLVNYGVVDLSHSILMNNFAIHGGAIWNADTGRVNVSNSTFMNNSATRGADIYNDGGMISVSNCTIRNKSGHGTDGDFYNDGGTVDSSNGGGMNSSSITHDDDADNSDDVQPTPKATRH</sequence>
<dbReference type="EMBL" id="BKZW01000001">
    <property type="protein sequence ID" value="GER88005.1"/>
    <property type="molecule type" value="Genomic_DNA"/>
</dbReference>
<dbReference type="RefSeq" id="WP_151755942.1">
    <property type="nucleotide sequence ID" value="NZ_BKZW01000001.1"/>
</dbReference>
<keyword evidence="3" id="KW-1185">Reference proteome</keyword>
<gene>
    <name evidence="2" type="ORF">KDW_21670</name>
</gene>
<dbReference type="SUPFAM" id="SSF51126">
    <property type="entry name" value="Pectin lyase-like"/>
    <property type="match status" value="1"/>
</dbReference>
<protein>
    <recommendedName>
        <fullName evidence="4">Right handed beta helix domain-containing protein</fullName>
    </recommendedName>
</protein>
<feature type="region of interest" description="Disordered" evidence="1">
    <location>
        <begin position="204"/>
        <end position="251"/>
    </location>
</feature>
<name>A0A5J4KJL7_9CHLR</name>
<organism evidence="2 3">
    <name type="scientific">Dictyobacter vulcani</name>
    <dbReference type="NCBI Taxonomy" id="2607529"/>
    <lineage>
        <taxon>Bacteria</taxon>
        <taxon>Bacillati</taxon>
        <taxon>Chloroflexota</taxon>
        <taxon>Ktedonobacteria</taxon>
        <taxon>Ktedonobacterales</taxon>
        <taxon>Dictyobacteraceae</taxon>
        <taxon>Dictyobacter</taxon>
    </lineage>
</organism>
<reference evidence="2 3" key="1">
    <citation type="submission" date="2019-10" db="EMBL/GenBank/DDBJ databases">
        <title>Dictyobacter vulcani sp. nov., within the class Ktedonobacteria, isolated from soil of volcanic Mt. Zao.</title>
        <authorList>
            <person name="Zheng Y."/>
            <person name="Wang C.M."/>
            <person name="Sakai Y."/>
            <person name="Abe K."/>
            <person name="Yokota A."/>
            <person name="Yabe S."/>
        </authorList>
    </citation>
    <scope>NUCLEOTIDE SEQUENCE [LARGE SCALE GENOMIC DNA]</scope>
    <source>
        <strain evidence="2 3">W12</strain>
    </source>
</reference>
<evidence type="ECO:0008006" key="4">
    <source>
        <dbReference type="Google" id="ProtNLM"/>
    </source>
</evidence>
<dbReference type="InterPro" id="IPR011050">
    <property type="entry name" value="Pectin_lyase_fold/virulence"/>
</dbReference>
<evidence type="ECO:0000313" key="2">
    <source>
        <dbReference type="EMBL" id="GER88005.1"/>
    </source>
</evidence>
<proteinExistence type="predicted"/>
<dbReference type="AlphaFoldDB" id="A0A5J4KJL7"/>